<comment type="caution">
    <text evidence="1">The sequence shown here is derived from an EMBL/GenBank/DDBJ whole genome shotgun (WGS) entry which is preliminary data.</text>
</comment>
<name>A0ABT1JF66_ACTCY</name>
<dbReference type="EMBL" id="AUBJ02000001">
    <property type="protein sequence ID" value="MCP2330781.1"/>
    <property type="molecule type" value="Genomic_DNA"/>
</dbReference>
<proteinExistence type="predicted"/>
<reference evidence="1 2" key="1">
    <citation type="submission" date="2013-07" db="EMBL/GenBank/DDBJ databases">
        <authorList>
            <consortium name="DOE Joint Genome Institute"/>
            <person name="Reeve W."/>
            <person name="Huntemann M."/>
            <person name="Han J."/>
            <person name="Chen A."/>
            <person name="Kyrpides N."/>
            <person name="Mavromatis K."/>
            <person name="Markowitz V."/>
            <person name="Palaniappan K."/>
            <person name="Ivanova N."/>
            <person name="Schaumberg A."/>
            <person name="Pati A."/>
            <person name="Liolios K."/>
            <person name="Nordberg H.P."/>
            <person name="Cantor M.N."/>
            <person name="Hua S.X."/>
            <person name="Woyke T."/>
        </authorList>
    </citation>
    <scope>NUCLEOTIDE SEQUENCE [LARGE SCALE GENOMIC DNA]</scope>
    <source>
        <strain evidence="1 2">DSM 43889</strain>
    </source>
</reference>
<organism evidence="1 2">
    <name type="scientific">Actinoalloteichus caeruleus DSM 43889</name>
    <dbReference type="NCBI Taxonomy" id="1120930"/>
    <lineage>
        <taxon>Bacteria</taxon>
        <taxon>Bacillati</taxon>
        <taxon>Actinomycetota</taxon>
        <taxon>Actinomycetes</taxon>
        <taxon>Pseudonocardiales</taxon>
        <taxon>Pseudonocardiaceae</taxon>
        <taxon>Actinoalloteichus</taxon>
        <taxon>Actinoalloteichus cyanogriseus</taxon>
    </lineage>
</organism>
<protein>
    <submittedName>
        <fullName evidence="1">NADP-dependent 3-hydroxy acid dehydrogenase YdfG</fullName>
    </submittedName>
</protein>
<dbReference type="Proteomes" id="UP000791080">
    <property type="component" value="Unassembled WGS sequence"/>
</dbReference>
<gene>
    <name evidence="1" type="ORF">G443_001051</name>
</gene>
<accession>A0ABT1JF66</accession>
<dbReference type="PANTHER" id="PTHR43431">
    <property type="entry name" value="OXIDOREDUCTASE, SHORT CHAIN DEHYDROGENASE/REDUCTASE FAMILY (AFU_ORTHOLOGUE AFUA_5G14000)"/>
    <property type="match status" value="1"/>
</dbReference>
<evidence type="ECO:0000313" key="2">
    <source>
        <dbReference type="Proteomes" id="UP000791080"/>
    </source>
</evidence>
<dbReference type="RefSeq" id="WP_051314289.1">
    <property type="nucleotide sequence ID" value="NZ_AUBJ02000001.1"/>
</dbReference>
<keyword evidence="2" id="KW-1185">Reference proteome</keyword>
<dbReference type="InterPro" id="IPR002347">
    <property type="entry name" value="SDR_fam"/>
</dbReference>
<dbReference type="InterPro" id="IPR036291">
    <property type="entry name" value="NAD(P)-bd_dom_sf"/>
</dbReference>
<dbReference type="Pfam" id="PF13561">
    <property type="entry name" value="adh_short_C2"/>
    <property type="match status" value="1"/>
</dbReference>
<reference evidence="1 2" key="2">
    <citation type="submission" date="2022-06" db="EMBL/GenBank/DDBJ databases">
        <title>Genomic Encyclopedia of Type Strains, Phase I: the one thousand microbial genomes (KMG-I) project.</title>
        <authorList>
            <person name="Kyrpides N."/>
        </authorList>
    </citation>
    <scope>NUCLEOTIDE SEQUENCE [LARGE SCALE GENOMIC DNA]</scope>
    <source>
        <strain evidence="1 2">DSM 43889</strain>
    </source>
</reference>
<dbReference type="PANTHER" id="PTHR43431:SF7">
    <property type="entry name" value="OXIDOREDUCTASE, SHORT CHAIN DEHYDROGENASE_REDUCTASE FAMILY (AFU_ORTHOLOGUE AFUA_5G14000)"/>
    <property type="match status" value="1"/>
</dbReference>
<sequence length="228" mass="22964">MLLENKIAVVYGAGSALGGAVARAFARERAYVFLAERDMAALEPVASRIAEAGGVAEVAAVDPLDPRAVRAHIDEVTSWAGGPHILFNAVPLPRTTSTALVDASVTELVDALNRQVAAQLITAQAAARQMTRSGSGVILTVSGTAWTGGGGTTGQDGAGLGDTVVEAMSDRLARELGDRGVRVVCLRSGMLAAPPAATGASGARARSPLDVDLAAAAETILLAAAGRG</sequence>
<dbReference type="Gene3D" id="3.40.50.720">
    <property type="entry name" value="NAD(P)-binding Rossmann-like Domain"/>
    <property type="match status" value="1"/>
</dbReference>
<dbReference type="SUPFAM" id="SSF51735">
    <property type="entry name" value="NAD(P)-binding Rossmann-fold domains"/>
    <property type="match status" value="1"/>
</dbReference>
<evidence type="ECO:0000313" key="1">
    <source>
        <dbReference type="EMBL" id="MCP2330781.1"/>
    </source>
</evidence>